<name>A0A2K8KMP0_9GAMM</name>
<dbReference type="AlphaFoldDB" id="A0A2K8KMP0"/>
<dbReference type="EMBL" id="CP011797">
    <property type="protein sequence ID" value="ATX75201.1"/>
    <property type="molecule type" value="Genomic_DNA"/>
</dbReference>
<keyword evidence="1" id="KW-0472">Membrane</keyword>
<sequence>MEAVRYSRTQLLIILITPLLVLVASTALYFSGLMLPDETSNKGILLTPVLSVTDLGYPEVVIGTERHWTLIQLSPTCADSCSERLYEQRQMHIALGKLESRIERVLLTQTPLAQDEVVQYPRLQVRTLATDDLSAELLSRIPAADLADDIVFVADPFGNIMLYFTNAHDYRAQISDLKKLLKLSTIG</sequence>
<reference evidence="2 3" key="1">
    <citation type="journal article" date="2017" name="Environ. Microbiol.">
        <title>Genomic and physiological analyses of 'Reinekea forsetii' reveal a versatile opportunistic lifestyle during spring algae blooms.</title>
        <authorList>
            <person name="Avci B."/>
            <person name="Hahnke R.L."/>
            <person name="Chafee M."/>
            <person name="Fischer T."/>
            <person name="Gruber-Vodicka H."/>
            <person name="Tegetmeyer H.E."/>
            <person name="Harder J."/>
            <person name="Fuchs B.M."/>
            <person name="Amann R.I."/>
            <person name="Teeling H."/>
        </authorList>
    </citation>
    <scope>NUCLEOTIDE SEQUENCE [LARGE SCALE GENOMIC DNA]</scope>
    <source>
        <strain evidence="2 3">Hel1_31_D35</strain>
    </source>
</reference>
<proteinExistence type="predicted"/>
<dbReference type="KEGG" id="rfo:REIFOR_00023"/>
<evidence type="ECO:0008006" key="4">
    <source>
        <dbReference type="Google" id="ProtNLM"/>
    </source>
</evidence>
<gene>
    <name evidence="2" type="ORF">REIFOR_00023</name>
</gene>
<accession>A0A2K8KMP0</accession>
<evidence type="ECO:0000313" key="3">
    <source>
        <dbReference type="Proteomes" id="UP000229757"/>
    </source>
</evidence>
<dbReference type="Proteomes" id="UP000229757">
    <property type="component" value="Chromosome"/>
</dbReference>
<evidence type="ECO:0000313" key="2">
    <source>
        <dbReference type="EMBL" id="ATX75201.1"/>
    </source>
</evidence>
<protein>
    <recommendedName>
        <fullName evidence="4">Transmembrane protein</fullName>
    </recommendedName>
</protein>
<keyword evidence="1" id="KW-1133">Transmembrane helix</keyword>
<keyword evidence="3" id="KW-1185">Reference proteome</keyword>
<evidence type="ECO:0000256" key="1">
    <source>
        <dbReference type="SAM" id="Phobius"/>
    </source>
</evidence>
<keyword evidence="1" id="KW-0812">Transmembrane</keyword>
<feature type="transmembrane region" description="Helical" evidence="1">
    <location>
        <begin position="12"/>
        <end position="35"/>
    </location>
</feature>
<organism evidence="2 3">
    <name type="scientific">Reinekea forsetii</name>
    <dbReference type="NCBI Taxonomy" id="1336806"/>
    <lineage>
        <taxon>Bacteria</taxon>
        <taxon>Pseudomonadati</taxon>
        <taxon>Pseudomonadota</taxon>
        <taxon>Gammaproteobacteria</taxon>
        <taxon>Oceanospirillales</taxon>
        <taxon>Saccharospirillaceae</taxon>
        <taxon>Reinekea</taxon>
    </lineage>
</organism>